<protein>
    <submittedName>
        <fullName evidence="2">Glycosyltransferase</fullName>
    </submittedName>
</protein>
<dbReference type="SUPFAM" id="SSF53448">
    <property type="entry name" value="Nucleotide-diphospho-sugar transferases"/>
    <property type="match status" value="1"/>
</dbReference>
<organism evidence="2 3">
    <name type="scientific">Nostoc linckia FACHB-391</name>
    <dbReference type="NCBI Taxonomy" id="2692906"/>
    <lineage>
        <taxon>Bacteria</taxon>
        <taxon>Bacillati</taxon>
        <taxon>Cyanobacteriota</taxon>
        <taxon>Cyanophyceae</taxon>
        <taxon>Nostocales</taxon>
        <taxon>Nostocaceae</taxon>
        <taxon>Nostoc</taxon>
    </lineage>
</organism>
<keyword evidence="3" id="KW-1185">Reference proteome</keyword>
<proteinExistence type="predicted"/>
<name>A0ABR8F4T0_NOSLI</name>
<dbReference type="PANTHER" id="PTHR43685">
    <property type="entry name" value="GLYCOSYLTRANSFERASE"/>
    <property type="match status" value="1"/>
</dbReference>
<dbReference type="Pfam" id="PF00535">
    <property type="entry name" value="Glycos_transf_2"/>
    <property type="match status" value="1"/>
</dbReference>
<accession>A0ABR8F4T0</accession>
<dbReference type="CDD" id="cd06433">
    <property type="entry name" value="GT_2_WfgS_like"/>
    <property type="match status" value="1"/>
</dbReference>
<dbReference type="InterPro" id="IPR001173">
    <property type="entry name" value="Glyco_trans_2-like"/>
</dbReference>
<comment type="caution">
    <text evidence="2">The sequence shown here is derived from an EMBL/GenBank/DDBJ whole genome shotgun (WGS) entry which is preliminary data.</text>
</comment>
<evidence type="ECO:0000259" key="1">
    <source>
        <dbReference type="Pfam" id="PF00535"/>
    </source>
</evidence>
<dbReference type="Proteomes" id="UP000604661">
    <property type="component" value="Unassembled WGS sequence"/>
</dbReference>
<gene>
    <name evidence="2" type="ORF">H6G95_25530</name>
</gene>
<sequence length="285" mass="33505">MTSKKSGSIRTFKKQETWDKSLPSISVITVTYNRLQDLSETFSNVISQTYENVEYIVIDGGSQDGTVEFLRQKNEIISYWVSEKDGGIYDAMNKGSLIATGDWIIFMNSGDKFFADDTLALVAEHLNGSEDVVYGGFESILVDQYQTRVFQNKPRHILDIWREIPTCHQSIFVKRKLQVQYLFDRSFVWCADHDFLVRLYADGYKFKEIPILISKFDASDAGSRNLLTYTRERWRISKRIVSPLKRHRYFLKEYYGFFLWKNMVKIRDLLPKKWVLALRKYRQTG</sequence>
<dbReference type="InterPro" id="IPR029044">
    <property type="entry name" value="Nucleotide-diphossugar_trans"/>
</dbReference>
<evidence type="ECO:0000313" key="2">
    <source>
        <dbReference type="EMBL" id="MBD2563906.1"/>
    </source>
</evidence>
<evidence type="ECO:0000313" key="3">
    <source>
        <dbReference type="Proteomes" id="UP000604661"/>
    </source>
</evidence>
<dbReference type="PANTHER" id="PTHR43685:SF2">
    <property type="entry name" value="GLYCOSYLTRANSFERASE 2-LIKE DOMAIN-CONTAINING PROTEIN"/>
    <property type="match status" value="1"/>
</dbReference>
<dbReference type="EMBL" id="JACJTE010000038">
    <property type="protein sequence ID" value="MBD2563906.1"/>
    <property type="molecule type" value="Genomic_DNA"/>
</dbReference>
<dbReference type="Gene3D" id="3.90.550.10">
    <property type="entry name" value="Spore Coat Polysaccharide Biosynthesis Protein SpsA, Chain A"/>
    <property type="match status" value="1"/>
</dbReference>
<feature type="domain" description="Glycosyltransferase 2-like" evidence="1">
    <location>
        <begin position="26"/>
        <end position="152"/>
    </location>
</feature>
<dbReference type="InterPro" id="IPR050834">
    <property type="entry name" value="Glycosyltransf_2"/>
</dbReference>
<dbReference type="RefSeq" id="WP_190897488.1">
    <property type="nucleotide sequence ID" value="NZ_JACJTE010000038.1"/>
</dbReference>
<reference evidence="2 3" key="1">
    <citation type="journal article" date="2020" name="ISME J.">
        <title>Comparative genomics reveals insights into cyanobacterial evolution and habitat adaptation.</title>
        <authorList>
            <person name="Chen M.Y."/>
            <person name="Teng W.K."/>
            <person name="Zhao L."/>
            <person name="Hu C.X."/>
            <person name="Zhou Y.K."/>
            <person name="Han B.P."/>
            <person name="Song L.R."/>
            <person name="Shu W.S."/>
        </authorList>
    </citation>
    <scope>NUCLEOTIDE SEQUENCE [LARGE SCALE GENOMIC DNA]</scope>
    <source>
        <strain evidence="2 3">FACHB-391</strain>
    </source>
</reference>